<dbReference type="EMBL" id="JAUKPO010000002">
    <property type="protein sequence ID" value="MDO1445538.1"/>
    <property type="molecule type" value="Genomic_DNA"/>
</dbReference>
<keyword evidence="4" id="KW-1185">Reference proteome</keyword>
<protein>
    <submittedName>
        <fullName evidence="3">Alpha/beta hydrolase</fullName>
    </submittedName>
</protein>
<feature type="domain" description="BD-FAE-like" evidence="2">
    <location>
        <begin position="16"/>
        <end position="231"/>
    </location>
</feature>
<dbReference type="GO" id="GO:0016787">
    <property type="term" value="F:hydrolase activity"/>
    <property type="evidence" value="ECO:0007669"/>
    <property type="project" value="UniProtKB-KW"/>
</dbReference>
<dbReference type="SUPFAM" id="SSF53474">
    <property type="entry name" value="alpha/beta-Hydrolases"/>
    <property type="match status" value="1"/>
</dbReference>
<dbReference type="InterPro" id="IPR029058">
    <property type="entry name" value="AB_hydrolase_fold"/>
</dbReference>
<dbReference type="RefSeq" id="WP_302036342.1">
    <property type="nucleotide sequence ID" value="NZ_JAUKPO010000002.1"/>
</dbReference>
<evidence type="ECO:0000313" key="3">
    <source>
        <dbReference type="EMBL" id="MDO1445538.1"/>
    </source>
</evidence>
<evidence type="ECO:0000256" key="1">
    <source>
        <dbReference type="ARBA" id="ARBA00022801"/>
    </source>
</evidence>
<dbReference type="Proteomes" id="UP001168528">
    <property type="component" value="Unassembled WGS sequence"/>
</dbReference>
<sequence>MWNDLAYASVSAAQKLDIRLPATGKGPFPVIVAIHGGAFRTGDKGDVQLSSVFEGVNRGYAVVSINYRLSGEAKSPKMVHDVKAAIRWVRAHAQTYNIDKNKIAVWGPSAGGHLAALLGTSGDVAELEDLSLGNPEESSRVQAVVDWFGPINFLTMDDQFHMLGVEGMLHNTPDSPESAIIGKPITQAAEEVKLIDPQTYISADCPPFFIQHGTKDPLIPYLQSVVLADALYKVIGKEKVQVALLEGAGHGGSLFDDPENLHKVYAFLDKHLKR</sequence>
<dbReference type="PANTHER" id="PTHR48081:SF13">
    <property type="entry name" value="ALPHA_BETA HYDROLASE"/>
    <property type="match status" value="1"/>
</dbReference>
<dbReference type="PANTHER" id="PTHR48081">
    <property type="entry name" value="AB HYDROLASE SUPERFAMILY PROTEIN C4A8.06C"/>
    <property type="match status" value="1"/>
</dbReference>
<proteinExistence type="predicted"/>
<name>A0ABT8R2P0_9BACT</name>
<dbReference type="Pfam" id="PF20434">
    <property type="entry name" value="BD-FAE"/>
    <property type="match status" value="1"/>
</dbReference>
<gene>
    <name evidence="3" type="ORF">Q0590_04705</name>
</gene>
<evidence type="ECO:0000259" key="2">
    <source>
        <dbReference type="Pfam" id="PF20434"/>
    </source>
</evidence>
<accession>A0ABT8R2P0</accession>
<comment type="caution">
    <text evidence="3">The sequence shown here is derived from an EMBL/GenBank/DDBJ whole genome shotgun (WGS) entry which is preliminary data.</text>
</comment>
<dbReference type="InterPro" id="IPR049492">
    <property type="entry name" value="BD-FAE-like_dom"/>
</dbReference>
<keyword evidence="1 3" id="KW-0378">Hydrolase</keyword>
<dbReference type="Gene3D" id="3.40.50.1820">
    <property type="entry name" value="alpha/beta hydrolase"/>
    <property type="match status" value="1"/>
</dbReference>
<reference evidence="3" key="1">
    <citation type="submission" date="2023-07" db="EMBL/GenBank/DDBJ databases">
        <title>The genome sequence of Rhodocytophaga aerolata KACC 12507.</title>
        <authorList>
            <person name="Zhang X."/>
        </authorList>
    </citation>
    <scope>NUCLEOTIDE SEQUENCE</scope>
    <source>
        <strain evidence="3">KACC 12507</strain>
    </source>
</reference>
<organism evidence="3 4">
    <name type="scientific">Rhodocytophaga aerolata</name>
    <dbReference type="NCBI Taxonomy" id="455078"/>
    <lineage>
        <taxon>Bacteria</taxon>
        <taxon>Pseudomonadati</taxon>
        <taxon>Bacteroidota</taxon>
        <taxon>Cytophagia</taxon>
        <taxon>Cytophagales</taxon>
        <taxon>Rhodocytophagaceae</taxon>
        <taxon>Rhodocytophaga</taxon>
    </lineage>
</organism>
<dbReference type="InterPro" id="IPR050300">
    <property type="entry name" value="GDXG_lipolytic_enzyme"/>
</dbReference>
<evidence type="ECO:0000313" key="4">
    <source>
        <dbReference type="Proteomes" id="UP001168528"/>
    </source>
</evidence>